<reference evidence="1 2" key="1">
    <citation type="submission" date="2022-03" db="EMBL/GenBank/DDBJ databases">
        <authorList>
            <person name="Nunn A."/>
            <person name="Chopra R."/>
            <person name="Nunn A."/>
            <person name="Contreras Garrido A."/>
        </authorList>
    </citation>
    <scope>NUCLEOTIDE SEQUENCE [LARGE SCALE GENOMIC DNA]</scope>
</reference>
<feature type="non-terminal residue" evidence="1">
    <location>
        <position position="1"/>
    </location>
</feature>
<proteinExistence type="predicted"/>
<gene>
    <name evidence="1" type="ORF">TAV2_LOCUS17284</name>
</gene>
<dbReference type="Proteomes" id="UP000836841">
    <property type="component" value="Chromosome 5"/>
</dbReference>
<protein>
    <submittedName>
        <fullName evidence="1">Uncharacterized protein</fullName>
    </submittedName>
</protein>
<dbReference type="EMBL" id="OU466861">
    <property type="protein sequence ID" value="CAH2064502.1"/>
    <property type="molecule type" value="Genomic_DNA"/>
</dbReference>
<evidence type="ECO:0000313" key="2">
    <source>
        <dbReference type="Proteomes" id="UP000836841"/>
    </source>
</evidence>
<evidence type="ECO:0000313" key="1">
    <source>
        <dbReference type="EMBL" id="CAH2064502.1"/>
    </source>
</evidence>
<sequence length="139" mass="16620">NKTTVFKVYNNRNEFRRKETEGFYWRRKILGNLSLIFVSIWGRNSETDCGRPDFVITERNGVEAEVRMVRRRFDEIRRKAMFKADETNCCHFHCWRSSWFLGSLQTSLWTEDYSAKEPAMGWVWSCVHEYINCNACPSL</sequence>
<dbReference type="AlphaFoldDB" id="A0AAU9SGG9"/>
<organism evidence="1 2">
    <name type="scientific">Thlaspi arvense</name>
    <name type="common">Field penny-cress</name>
    <dbReference type="NCBI Taxonomy" id="13288"/>
    <lineage>
        <taxon>Eukaryota</taxon>
        <taxon>Viridiplantae</taxon>
        <taxon>Streptophyta</taxon>
        <taxon>Embryophyta</taxon>
        <taxon>Tracheophyta</taxon>
        <taxon>Spermatophyta</taxon>
        <taxon>Magnoliopsida</taxon>
        <taxon>eudicotyledons</taxon>
        <taxon>Gunneridae</taxon>
        <taxon>Pentapetalae</taxon>
        <taxon>rosids</taxon>
        <taxon>malvids</taxon>
        <taxon>Brassicales</taxon>
        <taxon>Brassicaceae</taxon>
        <taxon>Thlaspideae</taxon>
        <taxon>Thlaspi</taxon>
    </lineage>
</organism>
<accession>A0AAU9SGG9</accession>
<keyword evidence="2" id="KW-1185">Reference proteome</keyword>
<name>A0AAU9SGG9_THLAR</name>